<dbReference type="InterPro" id="IPR005162">
    <property type="entry name" value="Retrotrans_gag_dom"/>
</dbReference>
<feature type="region of interest" description="Disordered" evidence="1">
    <location>
        <begin position="260"/>
        <end position="312"/>
    </location>
</feature>
<dbReference type="OrthoDB" id="2272416at2759"/>
<dbReference type="EMBL" id="SMMG02000001">
    <property type="protein sequence ID" value="KAA3487356.1"/>
    <property type="molecule type" value="Genomic_DNA"/>
</dbReference>
<dbReference type="Proteomes" id="UP000325315">
    <property type="component" value="Unassembled WGS sequence"/>
</dbReference>
<evidence type="ECO:0000259" key="2">
    <source>
        <dbReference type="Pfam" id="PF03732"/>
    </source>
</evidence>
<gene>
    <name evidence="3" type="ORF">EPI10_031186</name>
</gene>
<proteinExistence type="predicted"/>
<feature type="domain" description="Retrotransposon gag" evidence="2">
    <location>
        <begin position="137"/>
        <end position="225"/>
    </location>
</feature>
<comment type="caution">
    <text evidence="3">The sequence shown here is derived from an EMBL/GenBank/DDBJ whole genome shotgun (WGS) entry which is preliminary data.</text>
</comment>
<evidence type="ECO:0000313" key="3">
    <source>
        <dbReference type="EMBL" id="KAA3487356.1"/>
    </source>
</evidence>
<feature type="compositionally biased region" description="Polar residues" evidence="1">
    <location>
        <begin position="285"/>
        <end position="294"/>
    </location>
</feature>
<name>A0A5B6X0Z1_9ROSI</name>
<reference evidence="4" key="1">
    <citation type="journal article" date="2019" name="Plant Biotechnol. J.">
        <title>Genome sequencing of the Australian wild diploid species Gossypium australe highlights disease resistance and delayed gland morphogenesis.</title>
        <authorList>
            <person name="Cai Y."/>
            <person name="Cai X."/>
            <person name="Wang Q."/>
            <person name="Wang P."/>
            <person name="Zhang Y."/>
            <person name="Cai C."/>
            <person name="Xu Y."/>
            <person name="Wang K."/>
            <person name="Zhou Z."/>
            <person name="Wang C."/>
            <person name="Geng S."/>
            <person name="Li B."/>
            <person name="Dong Q."/>
            <person name="Hou Y."/>
            <person name="Wang H."/>
            <person name="Ai P."/>
            <person name="Liu Z."/>
            <person name="Yi F."/>
            <person name="Sun M."/>
            <person name="An G."/>
            <person name="Cheng J."/>
            <person name="Zhang Y."/>
            <person name="Shi Q."/>
            <person name="Xie Y."/>
            <person name="Shi X."/>
            <person name="Chang Y."/>
            <person name="Huang F."/>
            <person name="Chen Y."/>
            <person name="Hong S."/>
            <person name="Mi L."/>
            <person name="Sun Q."/>
            <person name="Zhang L."/>
            <person name="Zhou B."/>
            <person name="Peng R."/>
            <person name="Zhang X."/>
            <person name="Liu F."/>
        </authorList>
    </citation>
    <scope>NUCLEOTIDE SEQUENCE [LARGE SCALE GENOMIC DNA]</scope>
    <source>
        <strain evidence="4">cv. PA1801</strain>
    </source>
</reference>
<feature type="region of interest" description="Disordered" evidence="1">
    <location>
        <begin position="1"/>
        <end position="29"/>
    </location>
</feature>
<dbReference type="PANTHER" id="PTHR34482:SF36">
    <property type="entry name" value="RETROTRANSPOSON GAG DOMAIN-CONTAINING PROTEIN"/>
    <property type="match status" value="1"/>
</dbReference>
<dbReference type="AlphaFoldDB" id="A0A5B6X0Z1"/>
<sequence>MDLDRATADDAASNAPAPAQGTVPVESRPETLTLGQGEEAQEAFLHLMSNWYTEFVLANPNAQPPPPPPISQSVSEAPQGIDLVRLTKPPVDKIQKQWAEEFKANIDDDPEKVEFWLENSMQVFDELYCTPEECLKCVVSLLKDSTYHWWKTLTSVVPRERMTWDFFLEDQRFIDQKRKEFIELKQDKMYVGEYEREFVRLSKYAQKCVSTEAIMCKRFEDGLNEDIRLLVRILELKKFVVLVDRACKAEDLNKEKRKAMIEARDARKRPTSKSFQSQSKRSKETNPQMTTSAGYSHRDRGKTYSGSRVQAT</sequence>
<dbReference type="Pfam" id="PF03732">
    <property type="entry name" value="Retrotrans_gag"/>
    <property type="match status" value="1"/>
</dbReference>
<accession>A0A5B6X0Z1</accession>
<organism evidence="3 4">
    <name type="scientific">Gossypium australe</name>
    <dbReference type="NCBI Taxonomy" id="47621"/>
    <lineage>
        <taxon>Eukaryota</taxon>
        <taxon>Viridiplantae</taxon>
        <taxon>Streptophyta</taxon>
        <taxon>Embryophyta</taxon>
        <taxon>Tracheophyta</taxon>
        <taxon>Spermatophyta</taxon>
        <taxon>Magnoliopsida</taxon>
        <taxon>eudicotyledons</taxon>
        <taxon>Gunneridae</taxon>
        <taxon>Pentapetalae</taxon>
        <taxon>rosids</taxon>
        <taxon>malvids</taxon>
        <taxon>Malvales</taxon>
        <taxon>Malvaceae</taxon>
        <taxon>Malvoideae</taxon>
        <taxon>Gossypium</taxon>
    </lineage>
</organism>
<keyword evidence="4" id="KW-1185">Reference proteome</keyword>
<protein>
    <submittedName>
        <fullName evidence="3">Maturase K</fullName>
    </submittedName>
</protein>
<evidence type="ECO:0000313" key="4">
    <source>
        <dbReference type="Proteomes" id="UP000325315"/>
    </source>
</evidence>
<dbReference type="PANTHER" id="PTHR34482">
    <property type="entry name" value="DNA DAMAGE-INDUCIBLE PROTEIN 1-LIKE"/>
    <property type="match status" value="1"/>
</dbReference>
<evidence type="ECO:0000256" key="1">
    <source>
        <dbReference type="SAM" id="MobiDB-lite"/>
    </source>
</evidence>
<feature type="compositionally biased region" description="Low complexity" evidence="1">
    <location>
        <begin position="9"/>
        <end position="19"/>
    </location>
</feature>